<dbReference type="RefSeq" id="XP_022993654.1">
    <property type="nucleotide sequence ID" value="XM_023137886.1"/>
</dbReference>
<proteinExistence type="predicted"/>
<accession>A0A6J1K2X5</accession>
<dbReference type="PANTHER" id="PTHR33673">
    <property type="entry name" value="SUPPRESSOR SRP40-LIKE PROTEIN"/>
    <property type="match status" value="1"/>
</dbReference>
<feature type="region of interest" description="Disordered" evidence="1">
    <location>
        <begin position="1"/>
        <end position="43"/>
    </location>
</feature>
<reference evidence="3 4" key="1">
    <citation type="submission" date="2025-04" db="UniProtKB">
        <authorList>
            <consortium name="RefSeq"/>
        </authorList>
    </citation>
    <scope>IDENTIFICATION</scope>
    <source>
        <tissue evidence="3 4">Young leaves</tissue>
    </source>
</reference>
<feature type="compositionally biased region" description="Low complexity" evidence="1">
    <location>
        <begin position="204"/>
        <end position="214"/>
    </location>
</feature>
<sequence>MDCAQSNKQSKEQLEMAHKETDVIPDRSNSNCSSTSELSRDSALQPKPDVFEFMGAVQTAENLSLGSCRIQSSSQIRLSGVLENHDPNRIPISIFSGKPSNPMEWSTASNESLFSIHVGNNSFSRENFNFFTKSGELMLNPNSSLNLPSLPPLVEPPRVESKTGITVNVSAEPVTSTGPQIPAISVHQKEPTTTPTDELRGRQSVSNDSMNSSHSFQFPLLASEGATPKTTSSVSTDSGATPQQQPVTKLQTKRQQSMKQESPEHESPSPSHEITAPSPATNSGSGWFSCFSWCQCR</sequence>
<dbReference type="Proteomes" id="UP000504608">
    <property type="component" value="Unplaced"/>
</dbReference>
<feature type="compositionally biased region" description="Polar residues" evidence="1">
    <location>
        <begin position="166"/>
        <end position="179"/>
    </location>
</feature>
<evidence type="ECO:0000313" key="3">
    <source>
        <dbReference type="RefSeq" id="XP_022993653.1"/>
    </source>
</evidence>
<dbReference type="OrthoDB" id="676141at2759"/>
<dbReference type="PANTHER" id="PTHR33673:SF36">
    <property type="entry name" value="MYB-LIKE PROTEIN Q"/>
    <property type="match status" value="1"/>
</dbReference>
<gene>
    <name evidence="3 4 5" type="primary">LOC111489581</name>
</gene>
<dbReference type="AlphaFoldDB" id="A0A6J1K2X5"/>
<feature type="region of interest" description="Disordered" evidence="1">
    <location>
        <begin position="226"/>
        <end position="286"/>
    </location>
</feature>
<keyword evidence="2" id="KW-1185">Reference proteome</keyword>
<feature type="region of interest" description="Disordered" evidence="1">
    <location>
        <begin position="166"/>
        <end position="214"/>
    </location>
</feature>
<evidence type="ECO:0000256" key="1">
    <source>
        <dbReference type="SAM" id="MobiDB-lite"/>
    </source>
</evidence>
<protein>
    <submittedName>
        <fullName evidence="3 4">Uncharacterized protein LOC111489581 isoform X1</fullName>
    </submittedName>
</protein>
<dbReference type="GeneID" id="111489581"/>
<evidence type="ECO:0000313" key="5">
    <source>
        <dbReference type="RefSeq" id="XP_022993656.1"/>
    </source>
</evidence>
<dbReference type="KEGG" id="cmax:111489581"/>
<evidence type="ECO:0000313" key="2">
    <source>
        <dbReference type="Proteomes" id="UP000504608"/>
    </source>
</evidence>
<name>A0A6J1K2X5_CUCMA</name>
<organism evidence="2 3">
    <name type="scientific">Cucurbita maxima</name>
    <name type="common">Pumpkin</name>
    <name type="synonym">Winter squash</name>
    <dbReference type="NCBI Taxonomy" id="3661"/>
    <lineage>
        <taxon>Eukaryota</taxon>
        <taxon>Viridiplantae</taxon>
        <taxon>Streptophyta</taxon>
        <taxon>Embryophyta</taxon>
        <taxon>Tracheophyta</taxon>
        <taxon>Spermatophyta</taxon>
        <taxon>Magnoliopsida</taxon>
        <taxon>eudicotyledons</taxon>
        <taxon>Gunneridae</taxon>
        <taxon>Pentapetalae</taxon>
        <taxon>rosids</taxon>
        <taxon>fabids</taxon>
        <taxon>Cucurbitales</taxon>
        <taxon>Cucurbitaceae</taxon>
        <taxon>Cucurbiteae</taxon>
        <taxon>Cucurbita</taxon>
    </lineage>
</organism>
<feature type="compositionally biased region" description="Basic and acidic residues" evidence="1">
    <location>
        <begin position="9"/>
        <end position="25"/>
    </location>
</feature>
<dbReference type="RefSeq" id="XP_022993656.1">
    <property type="nucleotide sequence ID" value="XM_023137888.1"/>
</dbReference>
<feature type="compositionally biased region" description="Polar residues" evidence="1">
    <location>
        <begin position="228"/>
        <end position="260"/>
    </location>
</feature>
<dbReference type="RefSeq" id="XP_022993653.1">
    <property type="nucleotide sequence ID" value="XM_023137885.1"/>
</dbReference>
<evidence type="ECO:0000313" key="4">
    <source>
        <dbReference type="RefSeq" id="XP_022993654.1"/>
    </source>
</evidence>
<feature type="compositionally biased region" description="Low complexity" evidence="1">
    <location>
        <begin position="28"/>
        <end position="37"/>
    </location>
</feature>